<dbReference type="RefSeq" id="WP_091483013.1">
    <property type="nucleotide sequence ID" value="NZ_FOTR01000003.1"/>
</dbReference>
<accession>A0A1I4K4K5</accession>
<gene>
    <name evidence="2" type="ORF">SAMN04487943_103348</name>
</gene>
<dbReference type="AlphaFoldDB" id="A0A1I4K4K5"/>
<keyword evidence="1" id="KW-0175">Coiled coil</keyword>
<dbReference type="Pfam" id="PF13289">
    <property type="entry name" value="SIR2_2"/>
    <property type="match status" value="1"/>
</dbReference>
<dbReference type="OrthoDB" id="5521101at2"/>
<reference evidence="3" key="1">
    <citation type="submission" date="2016-10" db="EMBL/GenBank/DDBJ databases">
        <authorList>
            <person name="Varghese N."/>
            <person name="Submissions S."/>
        </authorList>
    </citation>
    <scope>NUCLEOTIDE SEQUENCE [LARGE SCALE GENOMIC DNA]</scope>
    <source>
        <strain evidence="3">CGMCC 1.4250</strain>
    </source>
</reference>
<organism evidence="2 3">
    <name type="scientific">Gracilibacillus orientalis</name>
    <dbReference type="NCBI Taxonomy" id="334253"/>
    <lineage>
        <taxon>Bacteria</taxon>
        <taxon>Bacillati</taxon>
        <taxon>Bacillota</taxon>
        <taxon>Bacilli</taxon>
        <taxon>Bacillales</taxon>
        <taxon>Bacillaceae</taxon>
        <taxon>Gracilibacillus</taxon>
    </lineage>
</organism>
<dbReference type="EMBL" id="FOTR01000003">
    <property type="protein sequence ID" value="SFL73609.1"/>
    <property type="molecule type" value="Genomic_DNA"/>
</dbReference>
<dbReference type="Proteomes" id="UP000198565">
    <property type="component" value="Unassembled WGS sequence"/>
</dbReference>
<protein>
    <submittedName>
        <fullName evidence="2">SIR2-like domain-containing protein</fullName>
    </submittedName>
</protein>
<evidence type="ECO:0000313" key="3">
    <source>
        <dbReference type="Proteomes" id="UP000198565"/>
    </source>
</evidence>
<feature type="coiled-coil region" evidence="1">
    <location>
        <begin position="284"/>
        <end position="311"/>
    </location>
</feature>
<evidence type="ECO:0000313" key="2">
    <source>
        <dbReference type="EMBL" id="SFL73609.1"/>
    </source>
</evidence>
<keyword evidence="3" id="KW-1185">Reference proteome</keyword>
<proteinExistence type="predicted"/>
<sequence>MDAVISKEIVYERLFNSFNYGNLGMFIGAGFSKAVIGDDSPQALGWFDLIKEVSEKFGIEFPSNEELIGVSFPELATIICKRLALKGCNDYEEAKGLFKKEICNLTNWLPSEQKTAEYREIFDILNPAWIVTTNYDLVLETILTGKCKSLSPMNYLSAPKNIIPIYHLHGTRLDYESIIVTQDDYITLFRPNEYRQSKLAMTIRESTTLILGSALGDMNVLTSVDWSKNIYTEKNEYPYEIVQVLWTSDPQEDAYRDENGNIILEISDMELFLNDLTKYIINRQKEYDQELKQLFATKARLEEENEELVQSFIENESVRLELLDLLSKFEHSMISPYIQFLTVCIDKVWDMTNNYGAFEMYDKYLNIIMDILVQYEYPKMAPRLFQLTVNSLSRVLNYVSNRNERVKGNSYSATKTWHNRKYEIPDDMLIQIYHYSKQKDLINLETMIEDLVHEK</sequence>
<name>A0A1I4K4K5_9BACI</name>
<evidence type="ECO:0000256" key="1">
    <source>
        <dbReference type="SAM" id="Coils"/>
    </source>
</evidence>